<evidence type="ECO:0000256" key="1">
    <source>
        <dbReference type="SAM" id="Phobius"/>
    </source>
</evidence>
<reference evidence="4 5" key="1">
    <citation type="submission" date="2018-03" db="EMBL/GenBank/DDBJ databases">
        <title>Mesoflavibacter sp. HG37 and Mesoflavibacter sp. HG96 sp.nov., two marine bacteria isolated from seawater of Western Pacific Ocean.</title>
        <authorList>
            <person name="Cheng H."/>
            <person name="Wu Y.-H."/>
            <person name="Guo L.-L."/>
            <person name="Xu X.-W."/>
        </authorList>
    </citation>
    <scope>NUCLEOTIDE SEQUENCE [LARGE SCALE GENOMIC DNA]</scope>
    <source>
        <strain evidence="4 5">KCTC 32269</strain>
    </source>
</reference>
<proteinExistence type="predicted"/>
<dbReference type="AlphaFoldDB" id="A0A2T1NC13"/>
<dbReference type="InterPro" id="IPR037682">
    <property type="entry name" value="TonB_C"/>
</dbReference>
<feature type="transmembrane region" description="Helical" evidence="1">
    <location>
        <begin position="6"/>
        <end position="22"/>
    </location>
</feature>
<dbReference type="Pfam" id="PF03544">
    <property type="entry name" value="TonB_C"/>
    <property type="match status" value="1"/>
</dbReference>
<organism evidence="4 5">
    <name type="scientific">Aurantibacter aestuarii</name>
    <dbReference type="NCBI Taxonomy" id="1266046"/>
    <lineage>
        <taxon>Bacteria</taxon>
        <taxon>Pseudomonadati</taxon>
        <taxon>Bacteroidota</taxon>
        <taxon>Flavobacteriia</taxon>
        <taxon>Flavobacteriales</taxon>
        <taxon>Flavobacteriaceae</taxon>
        <taxon>Aurantibacter</taxon>
    </lineage>
</organism>
<keyword evidence="1" id="KW-0812">Transmembrane</keyword>
<dbReference type="Pfam" id="PF05569">
    <property type="entry name" value="Peptidase_M56"/>
    <property type="match status" value="1"/>
</dbReference>
<comment type="caution">
    <text evidence="4">The sequence shown here is derived from an EMBL/GenBank/DDBJ whole genome shotgun (WGS) entry which is preliminary data.</text>
</comment>
<dbReference type="GO" id="GO:0055085">
    <property type="term" value="P:transmembrane transport"/>
    <property type="evidence" value="ECO:0007669"/>
    <property type="project" value="InterPro"/>
</dbReference>
<dbReference type="InterPro" id="IPR008756">
    <property type="entry name" value="Peptidase_M56"/>
</dbReference>
<dbReference type="Proteomes" id="UP000238426">
    <property type="component" value="Unassembled WGS sequence"/>
</dbReference>
<feature type="domain" description="TonB C-terminal" evidence="2">
    <location>
        <begin position="359"/>
        <end position="428"/>
    </location>
</feature>
<protein>
    <recommendedName>
        <fullName evidence="6">BlaR1 peptidase M56</fullName>
    </recommendedName>
</protein>
<name>A0A2T1NC13_9FLAO</name>
<feature type="transmembrane region" description="Helical" evidence="1">
    <location>
        <begin position="34"/>
        <end position="53"/>
    </location>
</feature>
<keyword evidence="1" id="KW-0472">Membrane</keyword>
<dbReference type="OrthoDB" id="1522859at2"/>
<dbReference type="InterPro" id="IPR052173">
    <property type="entry name" value="Beta-lactam_resp_regulator"/>
</dbReference>
<feature type="transmembrane region" description="Helical" evidence="1">
    <location>
        <begin position="98"/>
        <end position="115"/>
    </location>
</feature>
<gene>
    <name evidence="4" type="ORF">C7H52_01430</name>
</gene>
<dbReference type="SUPFAM" id="SSF74653">
    <property type="entry name" value="TolA/TonB C-terminal domain"/>
    <property type="match status" value="1"/>
</dbReference>
<evidence type="ECO:0008006" key="6">
    <source>
        <dbReference type="Google" id="ProtNLM"/>
    </source>
</evidence>
<dbReference type="EMBL" id="PXOQ01000007">
    <property type="protein sequence ID" value="PSG89960.1"/>
    <property type="molecule type" value="Genomic_DNA"/>
</dbReference>
<dbReference type="PANTHER" id="PTHR34978:SF3">
    <property type="entry name" value="SLR0241 PROTEIN"/>
    <property type="match status" value="1"/>
</dbReference>
<dbReference type="Gene3D" id="3.30.1150.10">
    <property type="match status" value="1"/>
</dbReference>
<dbReference type="PANTHER" id="PTHR34978">
    <property type="entry name" value="POSSIBLE SENSOR-TRANSDUCER PROTEIN BLAR"/>
    <property type="match status" value="1"/>
</dbReference>
<keyword evidence="5" id="KW-1185">Reference proteome</keyword>
<accession>A0A2T1NC13</accession>
<evidence type="ECO:0000259" key="3">
    <source>
        <dbReference type="Pfam" id="PF05569"/>
    </source>
</evidence>
<dbReference type="RefSeq" id="WP_106462103.1">
    <property type="nucleotide sequence ID" value="NZ_PXOQ01000007.1"/>
</dbReference>
<evidence type="ECO:0000313" key="4">
    <source>
        <dbReference type="EMBL" id="PSG89960.1"/>
    </source>
</evidence>
<sequence length="429" mass="50106">MITYLLQVMLYQTIFIVVYELLLKKETFFNYNRVYLLGTSVLALLIPFLKFSMMDQLISNTTLVALPEVILNPSNTALFTNQTESSHWLDFNFSIENLIYFGIVFTFALFIYRLYTLLITIKKNEIDYLESIIIIKLKTSKSAYSFFNFIFLGELISEDEKQTILSHEKVHVREKHSTDLIWFELLKIVFWFNPFIYLYQYRIKEVHEYIADERTMKVNSKTYQNVLLNQLFQSQNLSFVNPFFKKSLIKNRLIMLSKSKSNQKHLTKYLAVLPLICGMLVYSSCVSEQEKENDEIIEVVETKIIENPEKDVTFNITEVDKIALFPECENLDMEQAKSCFATELSKIVSKNFNLKLSEELGLKGSVKIITKFIIDEEGEITEIKVRAPHKSLVAEAERVLNLVPKLKPATKDDKPVKINYVLPIKFEIK</sequence>
<keyword evidence="1" id="KW-1133">Transmembrane helix</keyword>
<evidence type="ECO:0000313" key="5">
    <source>
        <dbReference type="Proteomes" id="UP000238426"/>
    </source>
</evidence>
<feature type="domain" description="Peptidase M56" evidence="3">
    <location>
        <begin position="156"/>
        <end position="256"/>
    </location>
</feature>
<evidence type="ECO:0000259" key="2">
    <source>
        <dbReference type="Pfam" id="PF03544"/>
    </source>
</evidence>